<organism evidence="2 3">
    <name type="scientific">Geoanaerobacter pelophilus</name>
    <dbReference type="NCBI Taxonomy" id="60036"/>
    <lineage>
        <taxon>Bacteria</taxon>
        <taxon>Pseudomonadati</taxon>
        <taxon>Thermodesulfobacteriota</taxon>
        <taxon>Desulfuromonadia</taxon>
        <taxon>Geobacterales</taxon>
        <taxon>Geobacteraceae</taxon>
        <taxon>Geoanaerobacter</taxon>
    </lineage>
</organism>
<dbReference type="InterPro" id="IPR010982">
    <property type="entry name" value="Lambda_DNA-bd_dom_sf"/>
</dbReference>
<keyword evidence="3" id="KW-1185">Reference proteome</keyword>
<dbReference type="AlphaFoldDB" id="A0AAW4L610"/>
<dbReference type="EMBL" id="JAHCVJ010000009">
    <property type="protein sequence ID" value="MBT0666224.1"/>
    <property type="molecule type" value="Genomic_DNA"/>
</dbReference>
<dbReference type="GO" id="GO:0003677">
    <property type="term" value="F:DNA binding"/>
    <property type="evidence" value="ECO:0007669"/>
    <property type="project" value="InterPro"/>
</dbReference>
<sequence length="84" mass="9527">MIRFRLREIIMNEEFNSGKRITLGSIAAATGIKQPTLSRIAGTRGYNTTTDNIDKLCRYFSCKVSDIMEYVPDEDLVRGEGHIK</sequence>
<dbReference type="SUPFAM" id="SSF47413">
    <property type="entry name" value="lambda repressor-like DNA-binding domains"/>
    <property type="match status" value="1"/>
</dbReference>
<evidence type="ECO:0000313" key="2">
    <source>
        <dbReference type="EMBL" id="MBT0666224.1"/>
    </source>
</evidence>
<dbReference type="InterPro" id="IPR001387">
    <property type="entry name" value="Cro/C1-type_HTH"/>
</dbReference>
<protein>
    <submittedName>
        <fullName evidence="2">Helix-turn-helix domain-containing protein</fullName>
    </submittedName>
</protein>
<dbReference type="RefSeq" id="WP_214172993.1">
    <property type="nucleotide sequence ID" value="NZ_JAHCVJ010000009.1"/>
</dbReference>
<evidence type="ECO:0000313" key="3">
    <source>
        <dbReference type="Proteomes" id="UP000811899"/>
    </source>
</evidence>
<gene>
    <name evidence="2" type="ORF">KI809_18075</name>
</gene>
<proteinExistence type="predicted"/>
<dbReference type="Proteomes" id="UP000811899">
    <property type="component" value="Unassembled WGS sequence"/>
</dbReference>
<dbReference type="Pfam" id="PF13443">
    <property type="entry name" value="HTH_26"/>
    <property type="match status" value="1"/>
</dbReference>
<feature type="domain" description="HTH cro/C1-type" evidence="1">
    <location>
        <begin position="19"/>
        <end position="73"/>
    </location>
</feature>
<accession>A0AAW4L610</accession>
<dbReference type="Gene3D" id="1.10.260.40">
    <property type="entry name" value="lambda repressor-like DNA-binding domains"/>
    <property type="match status" value="1"/>
</dbReference>
<comment type="caution">
    <text evidence="2">The sequence shown here is derived from an EMBL/GenBank/DDBJ whole genome shotgun (WGS) entry which is preliminary data.</text>
</comment>
<evidence type="ECO:0000259" key="1">
    <source>
        <dbReference type="Pfam" id="PF13443"/>
    </source>
</evidence>
<name>A0AAW4L610_9BACT</name>
<reference evidence="2 3" key="1">
    <citation type="submission" date="2021-05" db="EMBL/GenBank/DDBJ databases">
        <title>The draft genome of Geobacter pelophilus DSM 12255.</title>
        <authorList>
            <person name="Xu Z."/>
            <person name="Masuda Y."/>
            <person name="Itoh H."/>
            <person name="Senoo K."/>
        </authorList>
    </citation>
    <scope>NUCLEOTIDE SEQUENCE [LARGE SCALE GENOMIC DNA]</scope>
    <source>
        <strain evidence="2 3">DSM 12255</strain>
    </source>
</reference>
<dbReference type="CDD" id="cd00093">
    <property type="entry name" value="HTH_XRE"/>
    <property type="match status" value="1"/>
</dbReference>